<protein>
    <submittedName>
        <fullName evidence="1">Uncharacterized protein</fullName>
    </submittedName>
</protein>
<evidence type="ECO:0000313" key="2">
    <source>
        <dbReference type="Proteomes" id="UP000028058"/>
    </source>
</evidence>
<dbReference type="Proteomes" id="UP000028058">
    <property type="component" value="Unassembled WGS sequence"/>
</dbReference>
<gene>
    <name evidence="1" type="ORF">SFRA_024700</name>
</gene>
<reference evidence="1 2" key="1">
    <citation type="journal article" date="2014" name="Genome Announc.">
        <title>Draft Genome Sequence of Streptomyces fradiae ATCC 19609, a Strain Highly Sensitive to Antibiotics.</title>
        <authorList>
            <person name="Bekker O.B."/>
            <person name="Klimina K.M."/>
            <person name="Vatlin A.A."/>
            <person name="Zakharevich N.V."/>
            <person name="Kasianov A.S."/>
            <person name="Danilenko V.N."/>
        </authorList>
    </citation>
    <scope>NUCLEOTIDE SEQUENCE [LARGE SCALE GENOMIC DNA]</scope>
    <source>
        <strain evidence="1 2">ATCC 19609</strain>
    </source>
</reference>
<sequence>MPATTAVYACAHLDDLTLRQARRALRTARYWWQEASAPLSYYRPSQCRAWARRALADAARLRRQLAALRALPGRYVNREQWAQITARAADH</sequence>
<comment type="caution">
    <text evidence="1">The sequence shown here is derived from an EMBL/GenBank/DDBJ whole genome shotgun (WGS) entry which is preliminary data.</text>
</comment>
<dbReference type="EMBL" id="JNAD02000013">
    <property type="protein sequence ID" value="RKM92589.1"/>
    <property type="molecule type" value="Genomic_DNA"/>
</dbReference>
<organism evidence="1 2">
    <name type="scientific">Streptomyces xinghaiensis</name>
    <dbReference type="NCBI Taxonomy" id="1038928"/>
    <lineage>
        <taxon>Bacteria</taxon>
        <taxon>Bacillati</taxon>
        <taxon>Actinomycetota</taxon>
        <taxon>Actinomycetes</taxon>
        <taxon>Kitasatosporales</taxon>
        <taxon>Streptomycetaceae</taxon>
        <taxon>Streptomyces</taxon>
    </lineage>
</organism>
<dbReference type="AlphaFoldDB" id="A0A420UY01"/>
<keyword evidence="2" id="KW-1185">Reference proteome</keyword>
<name>A0A420UY01_9ACTN</name>
<proteinExistence type="predicted"/>
<accession>A0A420UY01</accession>
<evidence type="ECO:0000313" key="1">
    <source>
        <dbReference type="EMBL" id="RKM92589.1"/>
    </source>
</evidence>
<dbReference type="RefSeq" id="WP_043472661.1">
    <property type="nucleotide sequence ID" value="NZ_JNAD02000013.1"/>
</dbReference>